<comment type="caution">
    <text evidence="1">The sequence shown here is derived from an EMBL/GenBank/DDBJ whole genome shotgun (WGS) entry which is preliminary data.</text>
</comment>
<evidence type="ECO:0000313" key="1">
    <source>
        <dbReference type="EMBL" id="MEN2751161.1"/>
    </source>
</evidence>
<accession>A0ABU9X6Y0</accession>
<dbReference type="InterPro" id="IPR046199">
    <property type="entry name" value="DUF6231"/>
</dbReference>
<dbReference type="Pfam" id="PF19742">
    <property type="entry name" value="DUF6231"/>
    <property type="match status" value="1"/>
</dbReference>
<sequence>MTDLSANTPELDMTALTILREYIEVLLPTLADSNDKKTDEDRQKTSQLLWIAEDQKMIAELRTQLSLNDDETDTLFHLTTLPALNTQQLSQRYQLACFWLPNLSSDILKASIPLLMRYRDLYAAHLLIVLDSTLDLRAYGFTPLNLLGDTRLPNSSSNLPASLMLWQFNLYDYKKLPNWLNADYWANPDNWDKHRW</sequence>
<evidence type="ECO:0000313" key="2">
    <source>
        <dbReference type="Proteomes" id="UP001461960"/>
    </source>
</evidence>
<name>A0ABU9X6Y0_9GAMM</name>
<dbReference type="RefSeq" id="WP_299220095.1">
    <property type="nucleotide sequence ID" value="NZ_JBDGHN010000002.1"/>
</dbReference>
<organism evidence="1 2">
    <name type="scientific">Psychrobacter saeujeotis</name>
    <dbReference type="NCBI Taxonomy" id="3143436"/>
    <lineage>
        <taxon>Bacteria</taxon>
        <taxon>Pseudomonadati</taxon>
        <taxon>Pseudomonadota</taxon>
        <taxon>Gammaproteobacteria</taxon>
        <taxon>Moraxellales</taxon>
        <taxon>Moraxellaceae</taxon>
        <taxon>Psychrobacter</taxon>
    </lineage>
</organism>
<keyword evidence="2" id="KW-1185">Reference proteome</keyword>
<dbReference type="Proteomes" id="UP001461960">
    <property type="component" value="Unassembled WGS sequence"/>
</dbReference>
<dbReference type="EMBL" id="JBDGHN010000002">
    <property type="protein sequence ID" value="MEN2751161.1"/>
    <property type="molecule type" value="Genomic_DNA"/>
</dbReference>
<protein>
    <submittedName>
        <fullName evidence="1">DUF6231 family protein</fullName>
    </submittedName>
</protein>
<gene>
    <name evidence="1" type="ORF">AAIR29_05875</name>
</gene>
<proteinExistence type="predicted"/>
<reference evidence="1 2" key="1">
    <citation type="submission" date="2024-05" db="EMBL/GenBank/DDBJ databases">
        <authorList>
            <person name="Kim H.-Y."/>
            <person name="Kim E."/>
            <person name="Cai Y."/>
            <person name="Yang S.-M."/>
            <person name="Lee W."/>
        </authorList>
    </citation>
    <scope>NUCLEOTIDE SEQUENCE [LARGE SCALE GENOMIC DNA]</scope>
    <source>
        <strain evidence="1 2">FBL11</strain>
    </source>
</reference>